<dbReference type="STRING" id="46680.GCA_000807755_03999"/>
<evidence type="ECO:0000313" key="5">
    <source>
        <dbReference type="EMBL" id="OWP49605.1"/>
    </source>
</evidence>
<dbReference type="InterPro" id="IPR023614">
    <property type="entry name" value="Porin_dom_sf"/>
</dbReference>
<feature type="signal peptide" evidence="4">
    <location>
        <begin position="1"/>
        <end position="22"/>
    </location>
</feature>
<keyword evidence="2" id="KW-0813">Transport</keyword>
<dbReference type="AlphaFoldDB" id="A0A2D0AD92"/>
<dbReference type="PANTHER" id="PTHR34596:SF2">
    <property type="entry name" value="CHITOPORIN"/>
    <property type="match status" value="1"/>
</dbReference>
<dbReference type="Pfam" id="PF03573">
    <property type="entry name" value="OprD"/>
    <property type="match status" value="1"/>
</dbReference>
<dbReference type="Proteomes" id="UP000198145">
    <property type="component" value="Unassembled WGS sequence"/>
</dbReference>
<evidence type="ECO:0000256" key="4">
    <source>
        <dbReference type="SAM" id="SignalP"/>
    </source>
</evidence>
<dbReference type="GO" id="GO:0015288">
    <property type="term" value="F:porin activity"/>
    <property type="evidence" value="ECO:0007669"/>
    <property type="project" value="TreeGrafter"/>
</dbReference>
<gene>
    <name evidence="5" type="ORF">CEG18_18815</name>
</gene>
<comment type="caution">
    <text evidence="5">The sequence shown here is derived from an EMBL/GenBank/DDBJ whole genome shotgun (WGS) entry which is preliminary data.</text>
</comment>
<feature type="chain" id="PRO_5013243080" evidence="4">
    <location>
        <begin position="23"/>
        <end position="412"/>
    </location>
</feature>
<evidence type="ECO:0000256" key="1">
    <source>
        <dbReference type="ARBA" id="ARBA00009075"/>
    </source>
</evidence>
<proteinExistence type="inferred from homology"/>
<dbReference type="Gene3D" id="2.40.160.10">
    <property type="entry name" value="Porin"/>
    <property type="match status" value="1"/>
</dbReference>
<dbReference type="RefSeq" id="WP_088419629.1">
    <property type="nucleotide sequence ID" value="NZ_NJBA01000006.1"/>
</dbReference>
<protein>
    <submittedName>
        <fullName evidence="5">Outer membrane porin, OprD family</fullName>
    </submittedName>
</protein>
<organism evidence="5 6">
    <name type="scientific">Pseudomonas nitroreducens</name>
    <dbReference type="NCBI Taxonomy" id="46680"/>
    <lineage>
        <taxon>Bacteria</taxon>
        <taxon>Pseudomonadati</taxon>
        <taxon>Pseudomonadota</taxon>
        <taxon>Gammaproteobacteria</taxon>
        <taxon>Pseudomonadales</taxon>
        <taxon>Pseudomonadaceae</taxon>
        <taxon>Pseudomonas</taxon>
    </lineage>
</organism>
<dbReference type="GO" id="GO:0016020">
    <property type="term" value="C:membrane"/>
    <property type="evidence" value="ECO:0007669"/>
    <property type="project" value="InterPro"/>
</dbReference>
<evidence type="ECO:0000313" key="6">
    <source>
        <dbReference type="Proteomes" id="UP000198145"/>
    </source>
</evidence>
<dbReference type="PANTHER" id="PTHR34596">
    <property type="entry name" value="CHITOPORIN"/>
    <property type="match status" value="1"/>
</dbReference>
<reference evidence="5 6" key="1">
    <citation type="submission" date="2017-06" db="EMBL/GenBank/DDBJ databases">
        <title>Draft genome of Pseudomonas nitroreducens DF05.</title>
        <authorList>
            <person name="Iyer R."/>
        </authorList>
    </citation>
    <scope>NUCLEOTIDE SEQUENCE [LARGE SCALE GENOMIC DNA]</scope>
    <source>
        <strain evidence="5 6">DF05</strain>
    </source>
</reference>
<evidence type="ECO:0000256" key="2">
    <source>
        <dbReference type="ARBA" id="ARBA00022448"/>
    </source>
</evidence>
<evidence type="ECO:0000256" key="3">
    <source>
        <dbReference type="ARBA" id="ARBA00022729"/>
    </source>
</evidence>
<comment type="similarity">
    <text evidence="1">Belongs to the outer membrane porin (Opr) (TC 1.B.25) family.</text>
</comment>
<dbReference type="EMBL" id="NJBA01000006">
    <property type="protein sequence ID" value="OWP49605.1"/>
    <property type="molecule type" value="Genomic_DNA"/>
</dbReference>
<name>A0A2D0AD92_PSENT</name>
<sequence length="412" mass="45970">MFRNRFAGVLLCSALMPLCAQADLIDDSRLDTTLRNFYMLRDYRQDNAPQSQAGSWSQAVLARFSSGFTEGTLGVGLDFTGFYALKLDGGAGTSNDSNLPYDRTTGEPVNDFSRGGATLKLRYSKTTLKVGLLEPRLPVIFQDDVRVLPQTFQGVMLESKESDRFKFTAAQLWNTSTRASSDRESFYLATRPASQDSNKLNLGGVDAQWAPGLSTSYYFAQLEDIYDQHYVGANFKQPLGENTALLGTLSYFHNEESGQALSGRIDNRAYGARLGVKHGSHTLSATYQRMLGEDMFPMLLGNTPQPYLVNWVTNGGFFWAQERSYQLRYDYDFASLGLPGLTLMTRYTKGTDIARPGMSDGHEYERDTDIGYTIQNGPLKALSFLLRTSTVRSSYASDYDEVRLITSYPLAF</sequence>
<accession>A0A2D0AD92</accession>
<dbReference type="InterPro" id="IPR005318">
    <property type="entry name" value="OM_porin_bac"/>
</dbReference>
<keyword evidence="3 4" id="KW-0732">Signal</keyword>
<dbReference type="eggNOG" id="ENOG5033T8C">
    <property type="taxonomic scope" value="Bacteria"/>
</dbReference>